<evidence type="ECO:0000256" key="6">
    <source>
        <dbReference type="PIRSR" id="PIRSR600175-1"/>
    </source>
</evidence>
<feature type="transmembrane region" description="Helical" evidence="10">
    <location>
        <begin position="556"/>
        <end position="577"/>
    </location>
</feature>
<dbReference type="PANTHER" id="PTHR11616:SF265">
    <property type="entry name" value="TRANSPORTER"/>
    <property type="match status" value="1"/>
</dbReference>
<dbReference type="GO" id="GO:0005332">
    <property type="term" value="F:gamma-aminobutyric acid:sodium:chloride symporter activity"/>
    <property type="evidence" value="ECO:0007669"/>
    <property type="project" value="TreeGrafter"/>
</dbReference>
<comment type="similarity">
    <text evidence="8">Belongs to the sodium:neurotransmitter symporter (SNF) (TC 2.A.22) family.</text>
</comment>
<dbReference type="PROSITE" id="PS00754">
    <property type="entry name" value="NA_NEUROTRAN_SYMP_2"/>
    <property type="match status" value="1"/>
</dbReference>
<dbReference type="GO" id="GO:0046872">
    <property type="term" value="F:metal ion binding"/>
    <property type="evidence" value="ECO:0007669"/>
    <property type="project" value="UniProtKB-KW"/>
</dbReference>
<gene>
    <name evidence="12" type="primary">LOC106175411</name>
</gene>
<feature type="binding site" evidence="6">
    <location>
        <position position="70"/>
    </location>
    <ligand>
        <name>Na(+)</name>
        <dbReference type="ChEBI" id="CHEBI:29101"/>
        <label>1</label>
    </ligand>
</feature>
<keyword evidence="2 8" id="KW-0813">Transport</keyword>
<evidence type="ECO:0000256" key="9">
    <source>
        <dbReference type="SAM" id="MobiDB-lite"/>
    </source>
</evidence>
<dbReference type="PRINTS" id="PR00176">
    <property type="entry name" value="NANEUSMPORT"/>
</dbReference>
<keyword evidence="7" id="KW-1015">Disulfide bond</keyword>
<feature type="transmembrane region" description="Helical" evidence="10">
    <location>
        <begin position="270"/>
        <end position="291"/>
    </location>
</feature>
<dbReference type="InterPro" id="IPR037272">
    <property type="entry name" value="SNS_sf"/>
</dbReference>
<feature type="disulfide bond" evidence="7">
    <location>
        <begin position="173"/>
        <end position="182"/>
    </location>
</feature>
<keyword evidence="6" id="KW-0479">Metal-binding</keyword>
<feature type="transmembrane region" description="Helical" evidence="10">
    <location>
        <begin position="424"/>
        <end position="450"/>
    </location>
</feature>
<keyword evidence="8" id="KW-0769">Symport</keyword>
<feature type="binding site" evidence="6">
    <location>
        <position position="75"/>
    </location>
    <ligand>
        <name>Na(+)</name>
        <dbReference type="ChEBI" id="CHEBI:29101"/>
        <label>1</label>
    </ligand>
</feature>
<dbReference type="AlphaFoldDB" id="A0A1S3JR41"/>
<evidence type="ECO:0000256" key="7">
    <source>
        <dbReference type="PIRSR" id="PIRSR600175-2"/>
    </source>
</evidence>
<feature type="transmembrane region" description="Helical" evidence="10">
    <location>
        <begin position="350"/>
        <end position="367"/>
    </location>
</feature>
<dbReference type="GO" id="GO:0043005">
    <property type="term" value="C:neuron projection"/>
    <property type="evidence" value="ECO:0007669"/>
    <property type="project" value="TreeGrafter"/>
</dbReference>
<keyword evidence="11" id="KW-1185">Reference proteome</keyword>
<feature type="binding site" evidence="6">
    <location>
        <position position="385"/>
    </location>
    <ligand>
        <name>Na(+)</name>
        <dbReference type="ChEBI" id="CHEBI:29101"/>
        <label>1</label>
    </ligand>
</feature>
<dbReference type="Proteomes" id="UP000085678">
    <property type="component" value="Unplaced"/>
</dbReference>
<feature type="transmembrane region" description="Helical" evidence="10">
    <location>
        <begin position="62"/>
        <end position="80"/>
    </location>
</feature>
<feature type="compositionally biased region" description="Basic and acidic residues" evidence="9">
    <location>
        <begin position="1"/>
        <end position="15"/>
    </location>
</feature>
<dbReference type="SUPFAM" id="SSF161070">
    <property type="entry name" value="SNF-like"/>
    <property type="match status" value="1"/>
</dbReference>
<keyword evidence="5 10" id="KW-0472">Membrane</keyword>
<dbReference type="GO" id="GO:0005886">
    <property type="term" value="C:plasma membrane"/>
    <property type="evidence" value="ECO:0007669"/>
    <property type="project" value="TreeGrafter"/>
</dbReference>
<feature type="transmembrane region" description="Helical" evidence="10">
    <location>
        <begin position="134"/>
        <end position="161"/>
    </location>
</feature>
<feature type="transmembrane region" description="Helical" evidence="10">
    <location>
        <begin position="511"/>
        <end position="535"/>
    </location>
</feature>
<evidence type="ECO:0000256" key="4">
    <source>
        <dbReference type="ARBA" id="ARBA00022989"/>
    </source>
</evidence>
<feature type="compositionally biased region" description="Polar residues" evidence="9">
    <location>
        <begin position="19"/>
        <end position="28"/>
    </location>
</feature>
<evidence type="ECO:0000256" key="10">
    <source>
        <dbReference type="SAM" id="Phobius"/>
    </source>
</evidence>
<dbReference type="InterPro" id="IPR000175">
    <property type="entry name" value="Na/ntran_symport"/>
</dbReference>
<comment type="subcellular location">
    <subcellularLocation>
        <location evidence="1">Membrane</location>
        <topology evidence="1">Multi-pass membrane protein</topology>
    </subcellularLocation>
</comment>
<dbReference type="PROSITE" id="PS50267">
    <property type="entry name" value="NA_NEUROTRAN_SYMP_3"/>
    <property type="match status" value="1"/>
</dbReference>
<evidence type="ECO:0000313" key="12">
    <source>
        <dbReference type="RefSeq" id="XP_013412850.1"/>
    </source>
</evidence>
<protein>
    <recommendedName>
        <fullName evidence="8">Transporter</fullName>
    </recommendedName>
</protein>
<keyword evidence="3 8" id="KW-0812">Transmembrane</keyword>
<evidence type="ECO:0000256" key="5">
    <source>
        <dbReference type="ARBA" id="ARBA00023136"/>
    </source>
</evidence>
<feature type="transmembrane region" description="Helical" evidence="10">
    <location>
        <begin position="303"/>
        <end position="330"/>
    </location>
</feature>
<feature type="binding site" evidence="6">
    <location>
        <position position="450"/>
    </location>
    <ligand>
        <name>Na(+)</name>
        <dbReference type="ChEBI" id="CHEBI:29101"/>
        <label>1</label>
    </ligand>
</feature>
<feature type="region of interest" description="Disordered" evidence="9">
    <location>
        <begin position="1"/>
        <end position="35"/>
    </location>
</feature>
<dbReference type="PROSITE" id="PS00610">
    <property type="entry name" value="NA_NEUROTRAN_SYMP_1"/>
    <property type="match status" value="1"/>
</dbReference>
<organism evidence="11 12">
    <name type="scientific">Lingula anatina</name>
    <name type="common">Brachiopod</name>
    <name type="synonym">Lingula unguis</name>
    <dbReference type="NCBI Taxonomy" id="7574"/>
    <lineage>
        <taxon>Eukaryota</taxon>
        <taxon>Metazoa</taxon>
        <taxon>Spiralia</taxon>
        <taxon>Lophotrochozoa</taxon>
        <taxon>Brachiopoda</taxon>
        <taxon>Linguliformea</taxon>
        <taxon>Lingulata</taxon>
        <taxon>Lingulida</taxon>
        <taxon>Linguloidea</taxon>
        <taxon>Lingulidae</taxon>
        <taxon>Lingula</taxon>
    </lineage>
</organism>
<evidence type="ECO:0000256" key="1">
    <source>
        <dbReference type="ARBA" id="ARBA00004141"/>
    </source>
</evidence>
<evidence type="ECO:0000256" key="8">
    <source>
        <dbReference type="RuleBase" id="RU003732"/>
    </source>
</evidence>
<evidence type="ECO:0000313" key="11">
    <source>
        <dbReference type="Proteomes" id="UP000085678"/>
    </source>
</evidence>
<evidence type="ECO:0000256" key="2">
    <source>
        <dbReference type="ARBA" id="ARBA00022448"/>
    </source>
</evidence>
<feature type="binding site" evidence="6">
    <location>
        <position position="454"/>
    </location>
    <ligand>
        <name>Na(+)</name>
        <dbReference type="ChEBI" id="CHEBI:29101"/>
        <label>1</label>
    </ligand>
</feature>
<keyword evidence="6" id="KW-0915">Sodium</keyword>
<evidence type="ECO:0000256" key="3">
    <source>
        <dbReference type="ARBA" id="ARBA00022692"/>
    </source>
</evidence>
<feature type="transmembrane region" description="Helical" evidence="10">
    <location>
        <begin position="379"/>
        <end position="404"/>
    </location>
</feature>
<feature type="transmembrane region" description="Helical" evidence="10">
    <location>
        <begin position="480"/>
        <end position="505"/>
    </location>
</feature>
<dbReference type="FunCoup" id="A0A1S3JR41">
    <property type="interactions" value="174"/>
</dbReference>
<dbReference type="RefSeq" id="XP_013412850.1">
    <property type="nucleotide sequence ID" value="XM_013557396.1"/>
</dbReference>
<feature type="binding site" evidence="6">
    <location>
        <position position="453"/>
    </location>
    <ligand>
        <name>Na(+)</name>
        <dbReference type="ChEBI" id="CHEBI:29101"/>
        <label>1</label>
    </ligand>
</feature>
<dbReference type="OrthoDB" id="6581954at2759"/>
<dbReference type="Pfam" id="PF00209">
    <property type="entry name" value="SNF"/>
    <property type="match status" value="2"/>
</dbReference>
<accession>A0A1S3JR41</accession>
<feature type="binding site" evidence="6">
    <location>
        <position position="68"/>
    </location>
    <ligand>
        <name>Na(+)</name>
        <dbReference type="ChEBI" id="CHEBI:29101"/>
        <label>1</label>
    </ligand>
</feature>
<feature type="binding site" evidence="6">
    <location>
        <position position="353"/>
    </location>
    <ligand>
        <name>Na(+)</name>
        <dbReference type="ChEBI" id="CHEBI:29101"/>
        <label>1</label>
    </ligand>
</feature>
<dbReference type="CDD" id="cd11496">
    <property type="entry name" value="SLC6sbd-TauT-like"/>
    <property type="match status" value="1"/>
</dbReference>
<feature type="transmembrane region" description="Helical" evidence="10">
    <location>
        <begin position="589"/>
        <end position="612"/>
    </location>
</feature>
<keyword evidence="4 10" id="KW-1133">Transmembrane helix</keyword>
<proteinExistence type="inferred from homology"/>
<dbReference type="GeneID" id="106175411"/>
<dbReference type="PANTHER" id="PTHR11616">
    <property type="entry name" value="SODIUM/CHLORIDE DEPENDENT TRANSPORTER"/>
    <property type="match status" value="1"/>
</dbReference>
<dbReference type="InParanoid" id="A0A1S3JR41"/>
<dbReference type="OMA" id="FNNINHR"/>
<sequence>MMGTKNADKSAEKEGAPINGTQTPTADGTTPHHEHHEHHFMGDITVDDDVPSRGNWTGKLDFIISCVGYAIGLGNVWRFPYLCYKNGGGAFLVPYFLTLFFAGIPMFLLESSIGQYLSIGGLGVWKLCPIFKGVGYAAAVVAFWLNIYYIVILAWALYYLVSSFQAVLPWASCDNWWNTEWCRSDYVAPNCTTAFQNQLNETLVTINASLISSLGGTDDVTVYTSQNSSSINATTTALCQTNFTSPVREFWERNALRITNGIDEPGNIRWQLSLTLLFAWALCYFCIWKGVKWTGKVVYFTALFPYVLLLVLLIRGVTLPGASQGIWFYIYPKMEKLGDSQVWIDAATQIFFSYGLGLGAVIALGSYNRYHNNVYKDALIVCTVNSCTSMFAGFVIFSVVGFMAEQQQKPVSEVAASGPGLAFLAYPSAIVQLPLSPLWAILFFLMILFLGLDSQFCTMEGFITACVDEWPRVLRKRKEIFIAVVCLISYLIGLACITEGGMYVFQLMDYYSASGMCLLFLIFCECIAFSWAYGVNRFYDDINDMIGYYPCPFWKYCWLIFTPLICGGVLIFSIVQYKSPKYLDYEYPWWADMIGWFMALSSILVVPSYMIYRLASTPGDFRSRCKVLFRPDIDSIRPDKGEPLSYTPMAPKKCDTQI</sequence>
<name>A0A1S3JR41_LINAN</name>
<reference evidence="12" key="1">
    <citation type="submission" date="2025-08" db="UniProtKB">
        <authorList>
            <consortium name="RefSeq"/>
        </authorList>
    </citation>
    <scope>IDENTIFICATION</scope>
    <source>
        <tissue evidence="12">Gonads</tissue>
    </source>
</reference>
<feature type="transmembrane region" description="Helical" evidence="10">
    <location>
        <begin position="92"/>
        <end position="113"/>
    </location>
</feature>